<evidence type="ECO:0000313" key="1">
    <source>
        <dbReference type="EMBL" id="SDU82263.1"/>
    </source>
</evidence>
<dbReference type="AlphaFoldDB" id="A0A1H2LMM4"/>
<evidence type="ECO:0000313" key="2">
    <source>
        <dbReference type="Proteomes" id="UP000198825"/>
    </source>
</evidence>
<reference evidence="2" key="1">
    <citation type="submission" date="2016-10" db="EMBL/GenBank/DDBJ databases">
        <authorList>
            <person name="Varghese N."/>
            <person name="Submissions S."/>
        </authorList>
    </citation>
    <scope>NUCLEOTIDE SEQUENCE [LARGE SCALE GENOMIC DNA]</scope>
    <source>
        <strain evidence="2">DSM 21743</strain>
    </source>
</reference>
<dbReference type="EMBL" id="LT629799">
    <property type="protein sequence ID" value="SDU82263.1"/>
    <property type="molecule type" value="Genomic_DNA"/>
</dbReference>
<gene>
    <name evidence="1" type="ORF">SAMN04488544_0509</name>
</gene>
<keyword evidence="2" id="KW-1185">Reference proteome</keyword>
<accession>A0A1H2LMM4</accession>
<sequence length="148" mass="15746">MRGRVLVVLVLVLTVAVIVASTVSYVRQRRAPVVVDAACPALLPGTSDATDDYGDVVAWRGQSLWRTEERTTAGEQVGMVGCSVTSMPNPDGLRVSQLPWADGTATVLERGTTLHLPQEDRDGPALVARTADGDVLYCPEVVDAPQTC</sequence>
<dbReference type="RefSeq" id="WP_172825714.1">
    <property type="nucleotide sequence ID" value="NZ_LT629799.1"/>
</dbReference>
<protein>
    <submittedName>
        <fullName evidence="1">Uncharacterized protein</fullName>
    </submittedName>
</protein>
<name>A0A1H2LMM4_9ACTN</name>
<organism evidence="1 2">
    <name type="scientific">Microlunatus sagamiharensis</name>
    <dbReference type="NCBI Taxonomy" id="546874"/>
    <lineage>
        <taxon>Bacteria</taxon>
        <taxon>Bacillati</taxon>
        <taxon>Actinomycetota</taxon>
        <taxon>Actinomycetes</taxon>
        <taxon>Propionibacteriales</taxon>
        <taxon>Propionibacteriaceae</taxon>
        <taxon>Microlunatus</taxon>
    </lineage>
</organism>
<proteinExistence type="predicted"/>
<dbReference type="Proteomes" id="UP000198825">
    <property type="component" value="Chromosome I"/>
</dbReference>